<protein>
    <submittedName>
        <fullName evidence="1">Uncharacterized protein</fullName>
    </submittedName>
</protein>
<comment type="caution">
    <text evidence="1">The sequence shown here is derived from an EMBL/GenBank/DDBJ whole genome shotgun (WGS) entry which is preliminary data.</text>
</comment>
<evidence type="ECO:0000313" key="1">
    <source>
        <dbReference type="EMBL" id="MPN23607.1"/>
    </source>
</evidence>
<dbReference type="AlphaFoldDB" id="A0A645G9M3"/>
<reference evidence="1" key="1">
    <citation type="submission" date="2019-08" db="EMBL/GenBank/DDBJ databases">
        <authorList>
            <person name="Kucharzyk K."/>
            <person name="Murdoch R.W."/>
            <person name="Higgins S."/>
            <person name="Loffler F."/>
        </authorList>
    </citation>
    <scope>NUCLEOTIDE SEQUENCE</scope>
</reference>
<name>A0A645G9M3_9ZZZZ</name>
<organism evidence="1">
    <name type="scientific">bioreactor metagenome</name>
    <dbReference type="NCBI Taxonomy" id="1076179"/>
    <lineage>
        <taxon>unclassified sequences</taxon>
        <taxon>metagenomes</taxon>
        <taxon>ecological metagenomes</taxon>
    </lineage>
</organism>
<dbReference type="EMBL" id="VSSQ01072167">
    <property type="protein sequence ID" value="MPN23607.1"/>
    <property type="molecule type" value="Genomic_DNA"/>
</dbReference>
<sequence length="77" mass="8493">MVRNGLFGVAQRCQVIGLVPLEQQVAEGEQLVLLPGRQIDSEFGEAVRQRDHAQAACDRLCRLRWMSSSEIAAGVMP</sequence>
<proteinExistence type="predicted"/>
<gene>
    <name evidence="1" type="ORF">SDC9_170999</name>
</gene>
<accession>A0A645G9M3</accession>